<dbReference type="InterPro" id="IPR000415">
    <property type="entry name" value="Nitroreductase-like"/>
</dbReference>
<name>A0A4D6HI07_9EURY</name>
<dbReference type="CDD" id="cd02142">
    <property type="entry name" value="McbC_SagB-like_oxidoreductase"/>
    <property type="match status" value="1"/>
</dbReference>
<dbReference type="AlphaFoldDB" id="A0A4D6HI07"/>
<dbReference type="Proteomes" id="UP000296822">
    <property type="component" value="Chromosome"/>
</dbReference>
<dbReference type="Pfam" id="PF00881">
    <property type="entry name" value="Nitroreductase"/>
    <property type="match status" value="1"/>
</dbReference>
<dbReference type="PANTHER" id="PTHR43745:SF2">
    <property type="entry name" value="NITROREDUCTASE MJ1384-RELATED"/>
    <property type="match status" value="1"/>
</dbReference>
<dbReference type="InterPro" id="IPR029479">
    <property type="entry name" value="Nitroreductase"/>
</dbReference>
<evidence type="ECO:0000259" key="1">
    <source>
        <dbReference type="Pfam" id="PF00881"/>
    </source>
</evidence>
<feature type="domain" description="Nitroreductase" evidence="1">
    <location>
        <begin position="21"/>
        <end position="202"/>
    </location>
</feature>
<evidence type="ECO:0000313" key="2">
    <source>
        <dbReference type="EMBL" id="QCC53400.1"/>
    </source>
</evidence>
<dbReference type="InterPro" id="IPR020051">
    <property type="entry name" value="SagB-type_dehydrogenase"/>
</dbReference>
<dbReference type="EMBL" id="CP031305">
    <property type="protein sequence ID" value="QCC53400.1"/>
    <property type="molecule type" value="Genomic_DNA"/>
</dbReference>
<dbReference type="SUPFAM" id="SSF55469">
    <property type="entry name" value="FMN-dependent nitroreductase-like"/>
    <property type="match status" value="1"/>
</dbReference>
<accession>A0A4D6HI07</accession>
<dbReference type="PANTHER" id="PTHR43745">
    <property type="entry name" value="NITROREDUCTASE MJ1384-RELATED"/>
    <property type="match status" value="1"/>
</dbReference>
<gene>
    <name evidence="2" type="ORF">DV706_02205</name>
</gene>
<protein>
    <submittedName>
        <fullName evidence="2">SagB/ThcOx family dehydrogenase</fullName>
    </submittedName>
</protein>
<organism evidence="2 3">
    <name type="scientific">Natronorubrum bangense</name>
    <dbReference type="NCBI Taxonomy" id="61858"/>
    <lineage>
        <taxon>Archaea</taxon>
        <taxon>Methanobacteriati</taxon>
        <taxon>Methanobacteriota</taxon>
        <taxon>Stenosarchaea group</taxon>
        <taxon>Halobacteria</taxon>
        <taxon>Halobacteriales</taxon>
        <taxon>Natrialbaceae</taxon>
        <taxon>Natronorubrum</taxon>
    </lineage>
</organism>
<dbReference type="Gene3D" id="3.40.109.10">
    <property type="entry name" value="NADH Oxidase"/>
    <property type="match status" value="1"/>
</dbReference>
<dbReference type="RefSeq" id="WP_006066787.1">
    <property type="nucleotide sequence ID" value="NZ_CP031305.1"/>
</dbReference>
<dbReference type="InterPro" id="IPR052544">
    <property type="entry name" value="Bacteriocin_Proc_Enz"/>
</dbReference>
<dbReference type="GeneID" id="39850040"/>
<dbReference type="KEGG" id="nbg:DV706_02205"/>
<evidence type="ECO:0000313" key="3">
    <source>
        <dbReference type="Proteomes" id="UP000296822"/>
    </source>
</evidence>
<reference evidence="2 3" key="1">
    <citation type="journal article" date="2019" name="Nat. Commun.">
        <title>A new type of DNA phosphorothioation-based antiviral system in archaea.</title>
        <authorList>
            <person name="Xiong L."/>
            <person name="Liu S."/>
            <person name="Chen S."/>
            <person name="Xiao Y."/>
            <person name="Zhu B."/>
            <person name="Gao Y."/>
            <person name="Zhang Y."/>
            <person name="Chen B."/>
            <person name="Luo J."/>
            <person name="Deng Z."/>
            <person name="Chen X."/>
            <person name="Wang L."/>
            <person name="Chen S."/>
        </authorList>
    </citation>
    <scope>NUCLEOTIDE SEQUENCE [LARGE SCALE GENOMIC DNA]</scope>
    <source>
        <strain evidence="2 3">JCM 10635</strain>
    </source>
</reference>
<dbReference type="NCBIfam" id="TIGR03605">
    <property type="entry name" value="antibiot_sagB"/>
    <property type="match status" value="1"/>
</dbReference>
<dbReference type="GO" id="GO:0016491">
    <property type="term" value="F:oxidoreductase activity"/>
    <property type="evidence" value="ECO:0007669"/>
    <property type="project" value="InterPro"/>
</dbReference>
<sequence>MASIELPKPETDSSTSVERAIATRASRRSFTRTPVTLTDVSQLLWAAQGVTHVREGTKMRTAPSAGATYPLTALLEVAPEGCPELEPGLYRYASAHHCLESELETAIHGELTRAALDQEVLRDAPATIVLASNTDRTRQQYPDHGDRYVHMEAGHAAQNVQLVCESRDLCSCPVGAFSDDDVAAVLELSARLEALYLVPFGHGTTDQ</sequence>
<proteinExistence type="predicted"/>